<comment type="caution">
    <text evidence="1">The sequence shown here is derived from an EMBL/GenBank/DDBJ whole genome shotgun (WGS) entry which is preliminary data.</text>
</comment>
<reference evidence="1 2" key="1">
    <citation type="journal article" date="2014" name="Genome Announc.">
        <title>Draft genome sequences of eight enterohepatic helicobacter species isolated from both laboratory and wild rodents.</title>
        <authorList>
            <person name="Sheh A."/>
            <person name="Shen Z."/>
            <person name="Fox J.G."/>
        </authorList>
    </citation>
    <scope>NUCLEOTIDE SEQUENCE [LARGE SCALE GENOMIC DNA]</scope>
    <source>
        <strain evidence="1 2">MIT 09-6949</strain>
    </source>
</reference>
<dbReference type="Proteomes" id="UP000029733">
    <property type="component" value="Unassembled WGS sequence"/>
</dbReference>
<evidence type="ECO:0000313" key="2">
    <source>
        <dbReference type="Proteomes" id="UP000029733"/>
    </source>
</evidence>
<dbReference type="STRING" id="1677920.LS71_05505"/>
<gene>
    <name evidence="1" type="ORF">LS71_002705</name>
</gene>
<organism evidence="1 2">
    <name type="scientific">Helicobacter jaachi</name>
    <dbReference type="NCBI Taxonomy" id="1677920"/>
    <lineage>
        <taxon>Bacteria</taxon>
        <taxon>Pseudomonadati</taxon>
        <taxon>Campylobacterota</taxon>
        <taxon>Epsilonproteobacteria</taxon>
        <taxon>Campylobacterales</taxon>
        <taxon>Helicobacteraceae</taxon>
        <taxon>Helicobacter</taxon>
    </lineage>
</organism>
<sequence>MIMPQFLTPLDFEKERAAILEDIKTQIDDVEFTLSDDYNILISCILYRLGLKIDEINYIIAQNYLEYSSGVYLDELVALLGLTRSKGSLPQAKIKIKCKDSTFLSKGTKLKSSDGASAYVLMDYALAAGENEVIVQGDKEGQWQTTILEIKNPLIEEVSMLSKFVIYEPSEDDSSLRTRFKNALASFSTAGSEESYTHYAKVSGVGKVKAFSPEKGVVKIVYFGENEGASELIKDNLAGNVPLTDKIIIQKIESTKINLDITLTLEKEANFSLLQEGIAKNISDFFAQVQIGEEVSHNKIISLCFIDDNILDAQVSAFKAIAQDSIYELESIHISKASV</sequence>
<dbReference type="RefSeq" id="WP_034354794.1">
    <property type="nucleotide sequence ID" value="NZ_JRPR02000001.1"/>
</dbReference>
<evidence type="ECO:0000313" key="1">
    <source>
        <dbReference type="EMBL" id="TLD97668.1"/>
    </source>
</evidence>
<dbReference type="EMBL" id="JRPR02000001">
    <property type="protein sequence ID" value="TLD97668.1"/>
    <property type="molecule type" value="Genomic_DNA"/>
</dbReference>
<keyword evidence="2" id="KW-1185">Reference proteome</keyword>
<name>A0A4U8TEA8_9HELI</name>
<protein>
    <submittedName>
        <fullName evidence="1">Uncharacterized protein</fullName>
    </submittedName>
</protein>
<dbReference type="AlphaFoldDB" id="A0A4U8TEA8"/>
<dbReference type="OrthoDB" id="5319378at2"/>
<accession>A0A4U8TEA8</accession>
<proteinExistence type="predicted"/>